<keyword evidence="1" id="KW-1133">Transmembrane helix</keyword>
<dbReference type="EMBL" id="BLXT01002259">
    <property type="protein sequence ID" value="GFN92638.1"/>
    <property type="molecule type" value="Genomic_DNA"/>
</dbReference>
<feature type="chain" id="PRO_5043774907" evidence="2">
    <location>
        <begin position="19"/>
        <end position="205"/>
    </location>
</feature>
<feature type="transmembrane region" description="Helical" evidence="1">
    <location>
        <begin position="56"/>
        <end position="76"/>
    </location>
</feature>
<keyword evidence="4" id="KW-1185">Reference proteome</keyword>
<keyword evidence="1" id="KW-0472">Membrane</keyword>
<name>A0AAV3ZBC2_9GAST</name>
<keyword evidence="1" id="KW-0812">Transmembrane</keyword>
<dbReference type="Proteomes" id="UP000735302">
    <property type="component" value="Unassembled WGS sequence"/>
</dbReference>
<organism evidence="3 4">
    <name type="scientific">Plakobranchus ocellatus</name>
    <dbReference type="NCBI Taxonomy" id="259542"/>
    <lineage>
        <taxon>Eukaryota</taxon>
        <taxon>Metazoa</taxon>
        <taxon>Spiralia</taxon>
        <taxon>Lophotrochozoa</taxon>
        <taxon>Mollusca</taxon>
        <taxon>Gastropoda</taxon>
        <taxon>Heterobranchia</taxon>
        <taxon>Euthyneura</taxon>
        <taxon>Panpulmonata</taxon>
        <taxon>Sacoglossa</taxon>
        <taxon>Placobranchoidea</taxon>
        <taxon>Plakobranchidae</taxon>
        <taxon>Plakobranchus</taxon>
    </lineage>
</organism>
<dbReference type="AlphaFoldDB" id="A0AAV3ZBC2"/>
<evidence type="ECO:0000313" key="3">
    <source>
        <dbReference type="EMBL" id="GFN92638.1"/>
    </source>
</evidence>
<feature type="signal peptide" evidence="2">
    <location>
        <begin position="1"/>
        <end position="18"/>
    </location>
</feature>
<gene>
    <name evidence="3" type="ORF">PoB_001914400</name>
</gene>
<evidence type="ECO:0000256" key="1">
    <source>
        <dbReference type="SAM" id="Phobius"/>
    </source>
</evidence>
<keyword evidence="2" id="KW-0732">Signal</keyword>
<evidence type="ECO:0000313" key="4">
    <source>
        <dbReference type="Proteomes" id="UP000735302"/>
    </source>
</evidence>
<evidence type="ECO:0000256" key="2">
    <source>
        <dbReference type="SAM" id="SignalP"/>
    </source>
</evidence>
<proteinExistence type="predicted"/>
<accession>A0AAV3ZBC2</accession>
<reference evidence="3 4" key="1">
    <citation type="journal article" date="2021" name="Elife">
        <title>Chloroplast acquisition without the gene transfer in kleptoplastic sea slugs, Plakobranchus ocellatus.</title>
        <authorList>
            <person name="Maeda T."/>
            <person name="Takahashi S."/>
            <person name="Yoshida T."/>
            <person name="Shimamura S."/>
            <person name="Takaki Y."/>
            <person name="Nagai Y."/>
            <person name="Toyoda A."/>
            <person name="Suzuki Y."/>
            <person name="Arimoto A."/>
            <person name="Ishii H."/>
            <person name="Satoh N."/>
            <person name="Nishiyama T."/>
            <person name="Hasebe M."/>
            <person name="Maruyama T."/>
            <person name="Minagawa J."/>
            <person name="Obokata J."/>
            <person name="Shigenobu S."/>
        </authorList>
    </citation>
    <scope>NUCLEOTIDE SEQUENCE [LARGE SCALE GENOMIC DNA]</scope>
</reference>
<sequence length="205" mass="23097">MVMVHVIVLVQVAVVVQVDEMQVVHVELMQEMQEMVVVVQFIPGKVSNSKLQFCNLLTIPFIWSWFPLLCSFLFLYTRPGTNTFLLEPYTCPVPRSTAIHLVPHSPPDSLHLSWIPCIHSNCFDYPILVPFNSPSSPNTRLGPSTLVLVALHSYWSVPSSWFHCTLPDHPIFARVALDSFHMSLLSDTRPTPSPTSLALVYILST</sequence>
<comment type="caution">
    <text evidence="3">The sequence shown here is derived from an EMBL/GenBank/DDBJ whole genome shotgun (WGS) entry which is preliminary data.</text>
</comment>
<protein>
    <submittedName>
        <fullName evidence="3">Uncharacterized protein</fullName>
    </submittedName>
</protein>